<dbReference type="Gene3D" id="3.90.660.10">
    <property type="match status" value="1"/>
</dbReference>
<sequence length="487" mass="52368">MSRPAFAAVESKPIVTNKRIAIIGGGISGLTAALTLADRGVKATVYEANPTRVGGRMWTQRTYWGGGQTSEIGGELIDTGHKKMLELCRRFGLSTVDFAASGPAGATETLWFGGGYYDRAQADEDFKAMYQAVRRDYSEAGTPTWNSATPTGIAMSNMNLYDWIESRTPGGHASRLGKFLDCAYNVEYGADTVNQAAYAAVCMLGWQSNPGHFNIWGGSNERYHVVGGNDQVTSAVAAALPSGSIQMGYKLVAIRANSDGTQTLTFDNGGTTKTVTADHTILTVPLPILQGLDLSRANFDPLMTNLLRDARMGYVTKLNMKFTSRPWRGTGPWPGVAAGDCFTEQPFQQTWDTTKAQAGTGGVLIQYGGGSLAYGLNPAGPFNTDSDPAVRAIAQNYLGQIDTVFPGTRAAWTGKAQLSAWHKNPYSLGAYSYWPVSYLHRYAGYEGTRQGNVHIGGEHTSYDFQGFMNGGAVEGERAANEVIADLR</sequence>
<evidence type="ECO:0000313" key="5">
    <source>
        <dbReference type="EMBL" id="MCF2529455.1"/>
    </source>
</evidence>
<dbReference type="AlphaFoldDB" id="A0AA41U1D9"/>
<dbReference type="PRINTS" id="PR00757">
    <property type="entry name" value="AMINEOXDASEF"/>
</dbReference>
<feature type="domain" description="Amine oxidase" evidence="4">
    <location>
        <begin position="27"/>
        <end position="483"/>
    </location>
</feature>
<dbReference type="InterPro" id="IPR036188">
    <property type="entry name" value="FAD/NAD-bd_sf"/>
</dbReference>
<feature type="binding site" evidence="3">
    <location>
        <position position="28"/>
    </location>
    <ligand>
        <name>FAD</name>
        <dbReference type="ChEBI" id="CHEBI:57692"/>
    </ligand>
</feature>
<gene>
    <name evidence="5" type="ORF">LZ495_19850</name>
</gene>
<dbReference type="SUPFAM" id="SSF51905">
    <property type="entry name" value="FAD/NAD(P)-binding domain"/>
    <property type="match status" value="1"/>
</dbReference>
<dbReference type="InterPro" id="IPR050281">
    <property type="entry name" value="Flavin_monoamine_oxidase"/>
</dbReference>
<dbReference type="PANTHER" id="PTHR10742:SF410">
    <property type="entry name" value="LYSINE-SPECIFIC HISTONE DEMETHYLASE 2"/>
    <property type="match status" value="1"/>
</dbReference>
<dbReference type="InterPro" id="IPR001613">
    <property type="entry name" value="Flavin_amine_oxidase"/>
</dbReference>
<name>A0AA41U1D9_9ACTN</name>
<dbReference type="EMBL" id="JAKFHA010000011">
    <property type="protein sequence ID" value="MCF2529455.1"/>
    <property type="molecule type" value="Genomic_DNA"/>
</dbReference>
<dbReference type="Proteomes" id="UP001165378">
    <property type="component" value="Unassembled WGS sequence"/>
</dbReference>
<dbReference type="PANTHER" id="PTHR10742">
    <property type="entry name" value="FLAVIN MONOAMINE OXIDASE"/>
    <property type="match status" value="1"/>
</dbReference>
<comment type="cofactor">
    <cofactor evidence="1">
        <name>FAD</name>
        <dbReference type="ChEBI" id="CHEBI:57692"/>
    </cofactor>
</comment>
<evidence type="ECO:0000256" key="1">
    <source>
        <dbReference type="ARBA" id="ARBA00001974"/>
    </source>
</evidence>
<proteinExistence type="predicted"/>
<feature type="binding site" evidence="3">
    <location>
        <begin position="47"/>
        <end position="48"/>
    </location>
    <ligand>
        <name>FAD</name>
        <dbReference type="ChEBI" id="CHEBI:57692"/>
    </ligand>
</feature>
<keyword evidence="2" id="KW-0560">Oxidoreductase</keyword>
<reference evidence="5" key="1">
    <citation type="submission" date="2022-01" db="EMBL/GenBank/DDBJ databases">
        <title>Genome-Based Taxonomic Classification of the Phylum Actinobacteria.</title>
        <authorList>
            <person name="Gao Y."/>
        </authorList>
    </citation>
    <scope>NUCLEOTIDE SEQUENCE</scope>
    <source>
        <strain evidence="5">KLBMP 8922</strain>
    </source>
</reference>
<protein>
    <submittedName>
        <fullName evidence="5">FAD-dependent oxidoreductase</fullName>
    </submittedName>
</protein>
<accession>A0AA41U1D9</accession>
<dbReference type="GO" id="GO:0016491">
    <property type="term" value="F:oxidoreductase activity"/>
    <property type="evidence" value="ECO:0007669"/>
    <property type="project" value="UniProtKB-KW"/>
</dbReference>
<dbReference type="SUPFAM" id="SSF54373">
    <property type="entry name" value="FAD-linked reductases, C-terminal domain"/>
    <property type="match status" value="1"/>
</dbReference>
<evidence type="ECO:0000313" key="6">
    <source>
        <dbReference type="Proteomes" id="UP001165378"/>
    </source>
</evidence>
<dbReference type="Gene3D" id="1.10.405.10">
    <property type="entry name" value="Guanine Nucleotide Dissociation Inhibitor, domain 1"/>
    <property type="match status" value="1"/>
</dbReference>
<evidence type="ECO:0000259" key="4">
    <source>
        <dbReference type="Pfam" id="PF01593"/>
    </source>
</evidence>
<comment type="caution">
    <text evidence="5">The sequence shown here is derived from an EMBL/GenBank/DDBJ whole genome shotgun (WGS) entry which is preliminary data.</text>
</comment>
<evidence type="ECO:0000256" key="2">
    <source>
        <dbReference type="ARBA" id="ARBA00023002"/>
    </source>
</evidence>
<dbReference type="InterPro" id="IPR002937">
    <property type="entry name" value="Amino_oxidase"/>
</dbReference>
<organism evidence="5 6">
    <name type="scientific">Yinghuangia soli</name>
    <dbReference type="NCBI Taxonomy" id="2908204"/>
    <lineage>
        <taxon>Bacteria</taxon>
        <taxon>Bacillati</taxon>
        <taxon>Actinomycetota</taxon>
        <taxon>Actinomycetes</taxon>
        <taxon>Kitasatosporales</taxon>
        <taxon>Streptomycetaceae</taxon>
        <taxon>Yinghuangia</taxon>
    </lineage>
</organism>
<keyword evidence="6" id="KW-1185">Reference proteome</keyword>
<dbReference type="Gene3D" id="3.50.50.60">
    <property type="entry name" value="FAD/NAD(P)-binding domain"/>
    <property type="match status" value="1"/>
</dbReference>
<dbReference type="Pfam" id="PF01593">
    <property type="entry name" value="Amino_oxidase"/>
    <property type="match status" value="1"/>
</dbReference>
<evidence type="ECO:0000256" key="3">
    <source>
        <dbReference type="PIRSR" id="PIRSR601613-1"/>
    </source>
</evidence>